<dbReference type="OrthoDB" id="333547at2"/>
<evidence type="ECO:0000313" key="3">
    <source>
        <dbReference type="Proteomes" id="UP000182241"/>
    </source>
</evidence>
<keyword evidence="3" id="KW-1185">Reference proteome</keyword>
<dbReference type="AlphaFoldDB" id="A0A1H4XRP8"/>
<sequence length="182" mass="19294">MDAALAWLDRHGAGDVAHPGGTLRGHLVRVADRLAAWGLSDVVRLAGLTHAAYGTAGFEDHLITPAQRDDLRAAIGAEAEALVYTYGACDRSTSYPQFPGGEPFRLSDRFTGDEMRLGDAETRAFVALTVANEIDVMQHNAGLAARHGSSLRALAHESAHWLPATALRDLDLLTGGTPTGRG</sequence>
<dbReference type="Proteomes" id="UP000182241">
    <property type="component" value="Unassembled WGS sequence"/>
</dbReference>
<dbReference type="STRING" id="57704.SAMN04489793_3922"/>
<gene>
    <name evidence="2" type="ORF">SAMN04489793_3922</name>
</gene>
<evidence type="ECO:0000313" key="2">
    <source>
        <dbReference type="EMBL" id="SED08227.1"/>
    </source>
</evidence>
<evidence type="ECO:0000259" key="1">
    <source>
        <dbReference type="Pfam" id="PF20680"/>
    </source>
</evidence>
<protein>
    <recommendedName>
        <fullName evidence="1">DUF6817 domain-containing protein</fullName>
    </recommendedName>
</protein>
<dbReference type="RefSeq" id="WP_074850718.1">
    <property type="nucleotide sequence ID" value="NZ_CBDRGN010000003.1"/>
</dbReference>
<accession>A0A1H4XRP8</accession>
<dbReference type="EMBL" id="FNSA01000003">
    <property type="protein sequence ID" value="SED08227.1"/>
    <property type="molecule type" value="Genomic_DNA"/>
</dbReference>
<dbReference type="Pfam" id="PF20680">
    <property type="entry name" value="DUF6817"/>
    <property type="match status" value="1"/>
</dbReference>
<name>A0A1H4XRP8_TSUTY</name>
<proteinExistence type="predicted"/>
<dbReference type="InterPro" id="IPR049202">
    <property type="entry name" value="DUF6817"/>
</dbReference>
<reference evidence="3" key="1">
    <citation type="submission" date="2016-10" db="EMBL/GenBank/DDBJ databases">
        <authorList>
            <person name="Varghese N."/>
            <person name="Submissions S."/>
        </authorList>
    </citation>
    <scope>NUCLEOTIDE SEQUENCE [LARGE SCALE GENOMIC DNA]</scope>
    <source>
        <strain evidence="3">DSM 44234</strain>
    </source>
</reference>
<feature type="domain" description="DUF6817" evidence="1">
    <location>
        <begin position="7"/>
        <end position="91"/>
    </location>
</feature>
<organism evidence="2 3">
    <name type="scientific">Tsukamurella tyrosinosolvens</name>
    <dbReference type="NCBI Taxonomy" id="57704"/>
    <lineage>
        <taxon>Bacteria</taxon>
        <taxon>Bacillati</taxon>
        <taxon>Actinomycetota</taxon>
        <taxon>Actinomycetes</taxon>
        <taxon>Mycobacteriales</taxon>
        <taxon>Tsukamurellaceae</taxon>
        <taxon>Tsukamurella</taxon>
    </lineage>
</organism>